<keyword evidence="2" id="KW-1185">Reference proteome</keyword>
<reference evidence="1 2" key="1">
    <citation type="submission" date="2016-10" db="EMBL/GenBank/DDBJ databases">
        <authorList>
            <person name="de Groot N.N."/>
        </authorList>
    </citation>
    <scope>NUCLEOTIDE SEQUENCE [LARGE SCALE GENOMIC DNA]</scope>
    <source>
        <strain evidence="1 2">DSM 19033</strain>
    </source>
</reference>
<dbReference type="AlphaFoldDB" id="A0A1H4HKK4"/>
<protein>
    <submittedName>
        <fullName evidence="1">Uncharacterized protein</fullName>
    </submittedName>
</protein>
<dbReference type="EMBL" id="FNRA01000035">
    <property type="protein sequence ID" value="SEB22389.1"/>
    <property type="molecule type" value="Genomic_DNA"/>
</dbReference>
<evidence type="ECO:0000313" key="2">
    <source>
        <dbReference type="Proteomes" id="UP000198850"/>
    </source>
</evidence>
<dbReference type="RefSeq" id="WP_090560191.1">
    <property type="nucleotide sequence ID" value="NZ_FNRA01000035.1"/>
</dbReference>
<organism evidence="1 2">
    <name type="scientific">Pedobacter hartonius</name>
    <dbReference type="NCBI Taxonomy" id="425514"/>
    <lineage>
        <taxon>Bacteria</taxon>
        <taxon>Pseudomonadati</taxon>
        <taxon>Bacteroidota</taxon>
        <taxon>Sphingobacteriia</taxon>
        <taxon>Sphingobacteriales</taxon>
        <taxon>Sphingobacteriaceae</taxon>
        <taxon>Pedobacter</taxon>
    </lineage>
</organism>
<proteinExistence type="predicted"/>
<evidence type="ECO:0000313" key="1">
    <source>
        <dbReference type="EMBL" id="SEB22389.1"/>
    </source>
</evidence>
<name>A0A1H4HKK4_9SPHI</name>
<dbReference type="Proteomes" id="UP000198850">
    <property type="component" value="Unassembled WGS sequence"/>
</dbReference>
<dbReference type="OrthoDB" id="769564at2"/>
<gene>
    <name evidence="1" type="ORF">SAMN05443550_1351</name>
</gene>
<sequence length="85" mass="9695">MDNKYKNRHWYAYVDGNPLNPENYQLTTITPWCTNGKNLCAIYTIGYDEQPEEFSPKMKMVIANALVTGVPQPIGSEVLLVLMKN</sequence>
<accession>A0A1H4HKK4</accession>